<proteinExistence type="predicted"/>
<feature type="non-terminal residue" evidence="1">
    <location>
        <position position="19"/>
    </location>
</feature>
<gene>
    <name evidence="1 2" type="primary">Traj34</name>
</gene>
<dbReference type="GeneTree" id="ENSGT00950000186480"/>
<reference evidence="1" key="3">
    <citation type="submission" date="2025-08" db="UniProtKB">
        <authorList>
            <consortium name="Ensembl"/>
        </authorList>
    </citation>
    <scope>IDENTIFICATION</scope>
    <source>
        <strain evidence="1">C57BL/6J</strain>
    </source>
</reference>
<reference evidence="1 3" key="1">
    <citation type="journal article" date="2009" name="PLoS Biol.">
        <title>Lineage-specific biology revealed by a finished genome assembly of the mouse.</title>
        <authorList>
            <consortium name="Mouse Genome Sequencing Consortium"/>
            <person name="Church D.M."/>
            <person name="Goodstadt L."/>
            <person name="Hillier L.W."/>
            <person name="Zody M.C."/>
            <person name="Goldstein S."/>
            <person name="She X."/>
            <person name="Bult C.J."/>
            <person name="Agarwala R."/>
            <person name="Cherry J.L."/>
            <person name="DiCuccio M."/>
            <person name="Hlavina W."/>
            <person name="Kapustin Y."/>
            <person name="Meric P."/>
            <person name="Maglott D."/>
            <person name="Birtle Z."/>
            <person name="Marques A.C."/>
            <person name="Graves T."/>
            <person name="Zhou S."/>
            <person name="Teague B."/>
            <person name="Potamousis K."/>
            <person name="Churas C."/>
            <person name="Place M."/>
            <person name="Herschleb J."/>
            <person name="Runnheim R."/>
            <person name="Forrest D."/>
            <person name="Amos-Landgraf J."/>
            <person name="Schwartz D.C."/>
            <person name="Cheng Z."/>
            <person name="Lindblad-Toh K."/>
            <person name="Eichler E.E."/>
            <person name="Ponting C.P."/>
        </authorList>
    </citation>
    <scope>NUCLEOTIDE SEQUENCE [LARGE SCALE GENOMIC DNA]</scope>
    <source>
        <strain evidence="1 3">C57BL/6J</strain>
    </source>
</reference>
<evidence type="ECO:0000313" key="3">
    <source>
        <dbReference type="Proteomes" id="UP000000589"/>
    </source>
</evidence>
<feature type="non-terminal residue" evidence="1">
    <location>
        <position position="1"/>
    </location>
</feature>
<accession>A0A0G2JGM3</accession>
<reference evidence="1" key="4">
    <citation type="submission" date="2025-09" db="UniProtKB">
        <authorList>
            <consortium name="Ensembl"/>
        </authorList>
    </citation>
    <scope>IDENTIFICATION</scope>
    <source>
        <strain evidence="1">C57BL/6J</strain>
    </source>
</reference>
<dbReference type="AlphaFoldDB" id="A0A0G2JGM3"/>
<sequence length="19" mass="2018">SSNTNKVVFGTGTRLQVLP</sequence>
<organism evidence="1 3">
    <name type="scientific">Mus musculus</name>
    <name type="common">Mouse</name>
    <dbReference type="NCBI Taxonomy" id="10090"/>
    <lineage>
        <taxon>Eukaryota</taxon>
        <taxon>Metazoa</taxon>
        <taxon>Chordata</taxon>
        <taxon>Craniata</taxon>
        <taxon>Vertebrata</taxon>
        <taxon>Euteleostomi</taxon>
        <taxon>Mammalia</taxon>
        <taxon>Eutheria</taxon>
        <taxon>Euarchontoglires</taxon>
        <taxon>Glires</taxon>
        <taxon>Rodentia</taxon>
        <taxon>Myomorpha</taxon>
        <taxon>Muroidea</taxon>
        <taxon>Muridae</taxon>
        <taxon>Murinae</taxon>
        <taxon>Mus</taxon>
        <taxon>Mus</taxon>
    </lineage>
</organism>
<dbReference type="Ensembl" id="ENSMUST00000103707.2">
    <property type="protein sequence ID" value="ENSMUSP00000143621.2"/>
    <property type="gene ID" value="ENSMUSG00000076895.2"/>
</dbReference>
<dbReference type="Proteomes" id="UP000000589">
    <property type="component" value="Chromosome 14"/>
</dbReference>
<dbReference type="AGR" id="MGI:4439589"/>
<evidence type="ECO:0000313" key="1">
    <source>
        <dbReference type="Ensembl" id="ENSMUSP00000143621.2"/>
    </source>
</evidence>
<evidence type="ECO:0000313" key="2">
    <source>
        <dbReference type="MGI" id="MGI:4439589"/>
    </source>
</evidence>
<protein>
    <submittedName>
        <fullName evidence="1">T cell receptor alpha joining 34</fullName>
    </submittedName>
</protein>
<dbReference type="Bgee" id="ENSMUSG00000076895">
    <property type="expression patterns" value="Expressed in thymus and 8 other cell types or tissues"/>
</dbReference>
<keyword evidence="3" id="KW-1185">Reference proteome</keyword>
<name>A0A0G2JGM3_MOUSE</name>
<dbReference type="MGI" id="MGI:4439589">
    <property type="gene designation" value="Traj34"/>
</dbReference>
<reference evidence="1 3" key="2">
    <citation type="journal article" date="2011" name="PLoS Biol.">
        <title>Modernizing reference genome assemblies.</title>
        <authorList>
            <person name="Church D.M."/>
            <person name="Schneider V.A."/>
            <person name="Graves T."/>
            <person name="Auger K."/>
            <person name="Cunningham F."/>
            <person name="Bouk N."/>
            <person name="Chen H.C."/>
            <person name="Agarwala R."/>
            <person name="McLaren W.M."/>
            <person name="Ritchie G.R."/>
            <person name="Albracht D."/>
            <person name="Kremitzki M."/>
            <person name="Rock S."/>
            <person name="Kotkiewicz H."/>
            <person name="Kremitzki C."/>
            <person name="Wollam A."/>
            <person name="Trani L."/>
            <person name="Fulton L."/>
            <person name="Fulton R."/>
            <person name="Matthews L."/>
            <person name="Whitehead S."/>
            <person name="Chow W."/>
            <person name="Torrance J."/>
            <person name="Dunn M."/>
            <person name="Harden G."/>
            <person name="Threadgold G."/>
            <person name="Wood J."/>
            <person name="Collins J."/>
            <person name="Heath P."/>
            <person name="Griffiths G."/>
            <person name="Pelan S."/>
            <person name="Grafham D."/>
            <person name="Eichler E.E."/>
            <person name="Weinstock G."/>
            <person name="Mardis E.R."/>
            <person name="Wilson R.K."/>
            <person name="Howe K."/>
            <person name="Flicek P."/>
            <person name="Hubbard T."/>
        </authorList>
    </citation>
    <scope>NUCLEOTIDE SEQUENCE [LARGE SCALE GENOMIC DNA]</scope>
    <source>
        <strain evidence="1 3">C57BL/6J</strain>
    </source>
</reference>
<dbReference type="VEuPathDB" id="HostDB:ENSMUSG00000076895"/>
<dbReference type="InParanoid" id="A0A0G2JGM3"/>